<keyword evidence="3" id="KW-0051">Antiviral defense</keyword>
<keyword evidence="2 5" id="KW-0378">Hydrolase</keyword>
<gene>
    <name evidence="6" type="ORF">D1869_14410</name>
    <name evidence="5" type="ORF">HNQ62_002561</name>
</gene>
<dbReference type="EMBL" id="JACHFY010000024">
    <property type="protein sequence ID" value="MBB5254787.1"/>
    <property type="molecule type" value="Genomic_DNA"/>
</dbReference>
<dbReference type="EMBL" id="CP045484">
    <property type="protein sequence ID" value="QGR18248.1"/>
    <property type="molecule type" value="Genomic_DNA"/>
</dbReference>
<keyword evidence="1" id="KW-0479">Metal-binding</keyword>
<evidence type="ECO:0000256" key="1">
    <source>
        <dbReference type="ARBA" id="ARBA00022723"/>
    </source>
</evidence>
<dbReference type="Proteomes" id="UP000427373">
    <property type="component" value="Chromosome"/>
</dbReference>
<dbReference type="NCBIfam" id="TIGR01596">
    <property type="entry name" value="cas3_HD"/>
    <property type="match status" value="1"/>
</dbReference>
<dbReference type="GO" id="GO:0046872">
    <property type="term" value="F:metal ion binding"/>
    <property type="evidence" value="ECO:0007669"/>
    <property type="project" value="UniProtKB-KW"/>
</dbReference>
<dbReference type="InterPro" id="IPR038257">
    <property type="entry name" value="CRISPR-assoc_Cas3_HD_sf"/>
</dbReference>
<protein>
    <submittedName>
        <fullName evidence="5 6">CRISPR-associated endonuclease Cas3</fullName>
        <ecNumber evidence="5">3.1.-.-</ecNumber>
    </submittedName>
</protein>
<evidence type="ECO:0000313" key="6">
    <source>
        <dbReference type="EMBL" id="QGR18248.1"/>
    </source>
</evidence>
<dbReference type="OrthoDB" id="34771at2157"/>
<dbReference type="Proteomes" id="UP000582213">
    <property type="component" value="Unassembled WGS sequence"/>
</dbReference>
<evidence type="ECO:0000256" key="2">
    <source>
        <dbReference type="ARBA" id="ARBA00022801"/>
    </source>
</evidence>
<name>A0A650CKG7_SULOH</name>
<keyword evidence="6" id="KW-0540">Nuclease</keyword>
<dbReference type="Gene3D" id="1.10.3210.30">
    <property type="match status" value="1"/>
</dbReference>
<dbReference type="EC" id="3.1.-.-" evidence="5"/>
<dbReference type="AlphaFoldDB" id="A0A650CKG7"/>
<dbReference type="InterPro" id="IPR006483">
    <property type="entry name" value="CRISPR-assoc_Cas3_HD"/>
</dbReference>
<evidence type="ECO:0000313" key="7">
    <source>
        <dbReference type="Proteomes" id="UP000427373"/>
    </source>
</evidence>
<sequence>MKKPCAFTNQPLLDHSKGSLNSVKKILSDSYVLTAKRRLEKFGIKVKKEDFEISILLHDIGKAGEFYQTQFDDECNSSHTPSFLYHEIGSAIFFYKNIEDKKLKLLIALAELNHLNAIRGVSQLNPNSFPKKFDLGMIRLKRFGKIVLEEIGMENLTVEDYTFDDYHEMMSDLVKENGAYLKLYSLFLAPIIVGDNLDSSLARGLNERRRFIHVLEKEVNALDSPSV</sequence>
<evidence type="ECO:0000259" key="4">
    <source>
        <dbReference type="PROSITE" id="PS51643"/>
    </source>
</evidence>
<proteinExistence type="predicted"/>
<evidence type="ECO:0000313" key="5">
    <source>
        <dbReference type="EMBL" id="MBB5254787.1"/>
    </source>
</evidence>
<keyword evidence="7" id="KW-1185">Reference proteome</keyword>
<dbReference type="RefSeq" id="WP_156015738.1">
    <property type="nucleotide sequence ID" value="NZ_CP045484.1"/>
</dbReference>
<dbReference type="CDD" id="cd10013">
    <property type="entry name" value="Cas3''_I"/>
    <property type="match status" value="1"/>
</dbReference>
<reference evidence="5 8" key="2">
    <citation type="submission" date="2020-08" db="EMBL/GenBank/DDBJ databases">
        <title>Genomic Encyclopedia of Type Strains, Phase IV (KMG-IV): sequencing the most valuable type-strain genomes for metagenomic binning, comparative biology and taxonomic classification.</title>
        <authorList>
            <person name="Goeker M."/>
        </authorList>
    </citation>
    <scope>NUCLEOTIDE SEQUENCE [LARGE SCALE GENOMIC DNA]</scope>
    <source>
        <strain evidence="5 8">DSM 12421</strain>
    </source>
</reference>
<evidence type="ECO:0000256" key="3">
    <source>
        <dbReference type="ARBA" id="ARBA00023118"/>
    </source>
</evidence>
<accession>A0A650CKG7</accession>
<dbReference type="KEGG" id="soh:D1869_14410"/>
<dbReference type="GO" id="GO:0016787">
    <property type="term" value="F:hydrolase activity"/>
    <property type="evidence" value="ECO:0007669"/>
    <property type="project" value="UniProtKB-KW"/>
</dbReference>
<keyword evidence="6" id="KW-0255">Endonuclease</keyword>
<reference evidence="6 7" key="1">
    <citation type="submission" date="2019-10" db="EMBL/GenBank/DDBJ databases">
        <title>Genome Sequences from Six Type Strain Members of the Archaeal Family Sulfolobaceae: Acidianus ambivalens, Acidianus infernus, Metallosphaera prunae, Stygiolobus azoricus, Sulfolobus metallicus, and Sulfurisphaera ohwakuensis.</title>
        <authorList>
            <person name="Counts J.A."/>
            <person name="Kelly R.M."/>
        </authorList>
    </citation>
    <scope>NUCLEOTIDE SEQUENCE [LARGE SCALE GENOMIC DNA]</scope>
    <source>
        <strain evidence="6 7">TA-1</strain>
    </source>
</reference>
<dbReference type="GO" id="GO:0051607">
    <property type="term" value="P:defense response to virus"/>
    <property type="evidence" value="ECO:0007669"/>
    <property type="project" value="UniProtKB-KW"/>
</dbReference>
<dbReference type="GeneID" id="42802461"/>
<dbReference type="PROSITE" id="PS51643">
    <property type="entry name" value="HD_CAS3"/>
    <property type="match status" value="1"/>
</dbReference>
<dbReference type="GO" id="GO:0004519">
    <property type="term" value="F:endonuclease activity"/>
    <property type="evidence" value="ECO:0007669"/>
    <property type="project" value="UniProtKB-KW"/>
</dbReference>
<feature type="domain" description="HD Cas3-type" evidence="4">
    <location>
        <begin position="5"/>
        <end position="200"/>
    </location>
</feature>
<organism evidence="6 7">
    <name type="scientific">Sulfurisphaera ohwakuensis</name>
    <dbReference type="NCBI Taxonomy" id="69656"/>
    <lineage>
        <taxon>Archaea</taxon>
        <taxon>Thermoproteota</taxon>
        <taxon>Thermoprotei</taxon>
        <taxon>Sulfolobales</taxon>
        <taxon>Sulfolobaceae</taxon>
        <taxon>Sulfurisphaera</taxon>
    </lineage>
</organism>
<evidence type="ECO:0000313" key="8">
    <source>
        <dbReference type="Proteomes" id="UP000582213"/>
    </source>
</evidence>